<sequence length="148" mass="16660">MNQTIQKLRQIAQDSTLSAEDKVIERHEIQASCAELAAPLVQAFRDVAGEFVRVSVLSRIWPGDYDRRDDRVSGLLIQWIGPESAPHGLKLAVPNGSLTFEVTLKRDGSPVFTCVRDTLGQRPAIMDFANRDDWLEFFYKSIADLVEL</sequence>
<dbReference type="AlphaFoldDB" id="A0A6I6DXW6"/>
<organism evidence="1 2">
    <name type="scientific">Thermochromatium tepidum ATCC 43061</name>
    <dbReference type="NCBI Taxonomy" id="316276"/>
    <lineage>
        <taxon>Bacteria</taxon>
        <taxon>Pseudomonadati</taxon>
        <taxon>Pseudomonadota</taxon>
        <taxon>Gammaproteobacteria</taxon>
        <taxon>Chromatiales</taxon>
        <taxon>Chromatiaceae</taxon>
        <taxon>Thermochromatium</taxon>
    </lineage>
</organism>
<gene>
    <name evidence="1" type="ORF">E6P07_05010</name>
</gene>
<protein>
    <submittedName>
        <fullName evidence="1">Uncharacterized protein</fullName>
    </submittedName>
</protein>
<proteinExistence type="predicted"/>
<evidence type="ECO:0000313" key="1">
    <source>
        <dbReference type="EMBL" id="QGU32404.1"/>
    </source>
</evidence>
<evidence type="ECO:0000313" key="2">
    <source>
        <dbReference type="Proteomes" id="UP000426424"/>
    </source>
</evidence>
<reference evidence="1 2" key="1">
    <citation type="submission" date="2019-12" db="EMBL/GenBank/DDBJ databases">
        <title>The complete genome of the thermophilic, anoxygenic phototrophic gammaproteobacterium Thermochromatium tepidum.</title>
        <authorList>
            <person name="Sattley W.M."/>
            <person name="Swingley W.D."/>
            <person name="Burchell B.M."/>
            <person name="Gurbani S.A."/>
            <person name="Kujawa C.M."/>
            <person name="Nuccio D.A."/>
            <person name="Schladweiler J."/>
            <person name="Shaffer K.N."/>
            <person name="Stokes L.M."/>
            <person name="Touchman J.W."/>
            <person name="Blankenship R.E."/>
            <person name="Madigan M.T."/>
        </authorList>
    </citation>
    <scope>NUCLEOTIDE SEQUENCE [LARGE SCALE GENOMIC DNA]</scope>
    <source>
        <strain evidence="1 2">ATCC 43061</strain>
    </source>
</reference>
<dbReference type="RefSeq" id="WP_153974602.1">
    <property type="nucleotide sequence ID" value="NZ_CP039268.1"/>
</dbReference>
<dbReference type="KEGG" id="ttp:E6P07_05010"/>
<dbReference type="Proteomes" id="UP000426424">
    <property type="component" value="Chromosome"/>
</dbReference>
<accession>A0A6I6DXW6</accession>
<keyword evidence="2" id="KW-1185">Reference proteome</keyword>
<name>A0A6I6DXW6_THETI</name>
<dbReference type="EMBL" id="CP039268">
    <property type="protein sequence ID" value="QGU32404.1"/>
    <property type="molecule type" value="Genomic_DNA"/>
</dbReference>
<dbReference type="OrthoDB" id="5766162at2"/>